<gene>
    <name evidence="5" type="ORF">DES45_102287</name>
</gene>
<sequence>MPMDARSDFDDHARSGRLQARPEAIAQPGDGSAGRHALGLGGKRDGILAVPSRFEPTKPAPLILGLHGAGGVAAQMLDLMADPAERHGVIVLAPESRGPTWDVIRGGYGPDVSFIDQALQQTFRTYAIDPERIAIAGFSDGASYALSLGLTNGALFSDVLAFSPGFMSPSRQDDLPRIFVSHGVQDSVLPIDVCSRRLVPRLNRAGYQVEYQEFGGGHVVPAEVVEGAVGRFLG</sequence>
<evidence type="ECO:0000256" key="3">
    <source>
        <dbReference type="SAM" id="MobiDB-lite"/>
    </source>
</evidence>
<dbReference type="Gene3D" id="3.40.50.1820">
    <property type="entry name" value="alpha/beta hydrolase"/>
    <property type="match status" value="1"/>
</dbReference>
<proteinExistence type="predicted"/>
<dbReference type="PANTHER" id="PTHR43037:SF5">
    <property type="entry name" value="FERULOYL ESTERASE"/>
    <property type="match status" value="1"/>
</dbReference>
<feature type="region of interest" description="Disordered" evidence="3">
    <location>
        <begin position="1"/>
        <end position="38"/>
    </location>
</feature>
<accession>A0A370HQS7</accession>
<evidence type="ECO:0000256" key="2">
    <source>
        <dbReference type="ARBA" id="ARBA00022801"/>
    </source>
</evidence>
<evidence type="ECO:0000259" key="4">
    <source>
        <dbReference type="Pfam" id="PF02230"/>
    </source>
</evidence>
<feature type="compositionally biased region" description="Basic and acidic residues" evidence="3">
    <location>
        <begin position="1"/>
        <end position="14"/>
    </location>
</feature>
<dbReference type="Proteomes" id="UP000254925">
    <property type="component" value="Unassembled WGS sequence"/>
</dbReference>
<organism evidence="5 6">
    <name type="scientific">Microvirga subterranea</name>
    <dbReference type="NCBI Taxonomy" id="186651"/>
    <lineage>
        <taxon>Bacteria</taxon>
        <taxon>Pseudomonadati</taxon>
        <taxon>Pseudomonadota</taxon>
        <taxon>Alphaproteobacteria</taxon>
        <taxon>Hyphomicrobiales</taxon>
        <taxon>Methylobacteriaceae</taxon>
        <taxon>Microvirga</taxon>
    </lineage>
</organism>
<dbReference type="EMBL" id="QQBB01000002">
    <property type="protein sequence ID" value="RDI60899.1"/>
    <property type="molecule type" value="Genomic_DNA"/>
</dbReference>
<evidence type="ECO:0000313" key="6">
    <source>
        <dbReference type="Proteomes" id="UP000254925"/>
    </source>
</evidence>
<evidence type="ECO:0000256" key="1">
    <source>
        <dbReference type="ARBA" id="ARBA00022729"/>
    </source>
</evidence>
<name>A0A370HQS7_9HYPH</name>
<dbReference type="InterPro" id="IPR003140">
    <property type="entry name" value="PLipase/COase/thioEstase"/>
</dbReference>
<dbReference type="GO" id="GO:0016787">
    <property type="term" value="F:hydrolase activity"/>
    <property type="evidence" value="ECO:0007669"/>
    <property type="project" value="UniProtKB-KW"/>
</dbReference>
<comment type="caution">
    <text evidence="5">The sequence shown here is derived from an EMBL/GenBank/DDBJ whole genome shotgun (WGS) entry which is preliminary data.</text>
</comment>
<keyword evidence="6" id="KW-1185">Reference proteome</keyword>
<dbReference type="SUPFAM" id="SSF53474">
    <property type="entry name" value="alpha/beta-Hydrolases"/>
    <property type="match status" value="1"/>
</dbReference>
<protein>
    <submittedName>
        <fullName evidence="5">Phospholipase/carboxylesterase</fullName>
    </submittedName>
</protein>
<dbReference type="Pfam" id="PF02230">
    <property type="entry name" value="Abhydrolase_2"/>
    <property type="match status" value="1"/>
</dbReference>
<keyword evidence="2" id="KW-0378">Hydrolase</keyword>
<dbReference type="InterPro" id="IPR050955">
    <property type="entry name" value="Plant_Biomass_Hydrol_Est"/>
</dbReference>
<dbReference type="InterPro" id="IPR029058">
    <property type="entry name" value="AB_hydrolase_fold"/>
</dbReference>
<reference evidence="5 6" key="1">
    <citation type="submission" date="2018-07" db="EMBL/GenBank/DDBJ databases">
        <title>Genomic Encyclopedia of Type Strains, Phase IV (KMG-IV): sequencing the most valuable type-strain genomes for metagenomic binning, comparative biology and taxonomic classification.</title>
        <authorList>
            <person name="Goeker M."/>
        </authorList>
    </citation>
    <scope>NUCLEOTIDE SEQUENCE [LARGE SCALE GENOMIC DNA]</scope>
    <source>
        <strain evidence="5 6">DSM 14364</strain>
    </source>
</reference>
<feature type="domain" description="Phospholipase/carboxylesterase/thioesterase" evidence="4">
    <location>
        <begin position="114"/>
        <end position="219"/>
    </location>
</feature>
<dbReference type="AlphaFoldDB" id="A0A370HQS7"/>
<evidence type="ECO:0000313" key="5">
    <source>
        <dbReference type="EMBL" id="RDI60899.1"/>
    </source>
</evidence>
<keyword evidence="1" id="KW-0732">Signal</keyword>
<dbReference type="PANTHER" id="PTHR43037">
    <property type="entry name" value="UNNAMED PRODUCT-RELATED"/>
    <property type="match status" value="1"/>
</dbReference>